<dbReference type="InterPro" id="IPR000519">
    <property type="entry name" value="P_trefoil_dom"/>
</dbReference>
<dbReference type="Ensembl" id="ENSCSRT00000025808.1">
    <property type="protein sequence ID" value="ENSCSRP00000024750.1"/>
    <property type="gene ID" value="ENSCSRG00000018508.1"/>
</dbReference>
<dbReference type="Pfam" id="PF00088">
    <property type="entry name" value="Trefoil"/>
    <property type="match status" value="1"/>
</dbReference>
<evidence type="ECO:0000256" key="2">
    <source>
        <dbReference type="ARBA" id="ARBA00022525"/>
    </source>
</evidence>
<sequence>AGKRSRRVLRGVLDLARHFTFLLNQEVCSAAEPSTGECALDVKERKNCGYPGVSEKECIPWCFHPRIKKGECDVQPKARENCGYPGITEIECSARQCCFNSDAPDSPWCFKPVPAEGKSVKDVSFFNAGTQTFICINPTSARC</sequence>
<dbReference type="InterPro" id="IPR017957">
    <property type="entry name" value="P_trefoil_CS"/>
</dbReference>
<dbReference type="SUPFAM" id="SSF57492">
    <property type="entry name" value="Trefoil"/>
    <property type="match status" value="2"/>
</dbReference>
<evidence type="ECO:0000256" key="3">
    <source>
        <dbReference type="ARBA" id="ARBA00023157"/>
    </source>
</evidence>
<comment type="subcellular location">
    <subcellularLocation>
        <location evidence="1">Secreted</location>
    </subcellularLocation>
</comment>
<accession>A0A8C3T4F0</accession>
<dbReference type="GO" id="GO:0005615">
    <property type="term" value="C:extracellular space"/>
    <property type="evidence" value="ECO:0007669"/>
    <property type="project" value="TreeGrafter"/>
</dbReference>
<dbReference type="Proteomes" id="UP000694403">
    <property type="component" value="Unplaced"/>
</dbReference>
<dbReference type="FunFam" id="4.10.110.10:FF:000006">
    <property type="entry name" value="Trefoil factor 1"/>
    <property type="match status" value="1"/>
</dbReference>
<dbReference type="PRINTS" id="PR00680">
    <property type="entry name" value="PTREFOIL"/>
</dbReference>
<feature type="disulfide bond" evidence="4">
    <location>
        <begin position="82"/>
        <end position="97"/>
    </location>
</feature>
<feature type="domain" description="P-type" evidence="5">
    <location>
        <begin position="70"/>
        <end position="113"/>
    </location>
</feature>
<feature type="disulfide bond" evidence="4">
    <location>
        <begin position="72"/>
        <end position="98"/>
    </location>
</feature>
<dbReference type="CDD" id="cd00111">
    <property type="entry name" value="Trefoil"/>
    <property type="match status" value="1"/>
</dbReference>
<reference evidence="6" key="2">
    <citation type="submission" date="2025-09" db="UniProtKB">
        <authorList>
            <consortium name="Ensembl"/>
        </authorList>
    </citation>
    <scope>IDENTIFICATION</scope>
</reference>
<evidence type="ECO:0000259" key="5">
    <source>
        <dbReference type="PROSITE" id="PS51448"/>
    </source>
</evidence>
<keyword evidence="3 4" id="KW-1015">Disulfide bond</keyword>
<dbReference type="Gene3D" id="4.10.110.10">
    <property type="entry name" value="Spasmolytic Protein, domain 1"/>
    <property type="match status" value="2"/>
</dbReference>
<dbReference type="PROSITE" id="PS51448">
    <property type="entry name" value="P_TREFOIL_2"/>
    <property type="match status" value="1"/>
</dbReference>
<evidence type="ECO:0000256" key="4">
    <source>
        <dbReference type="PROSITE-ProRule" id="PRU00779"/>
    </source>
</evidence>
<feature type="disulfide bond" evidence="4">
    <location>
        <begin position="92"/>
        <end position="109"/>
    </location>
</feature>
<dbReference type="InterPro" id="IPR044913">
    <property type="entry name" value="P_trefoil_dom_sf"/>
</dbReference>
<dbReference type="PROSITE" id="PS00025">
    <property type="entry name" value="P_TREFOIL_1"/>
    <property type="match status" value="1"/>
</dbReference>
<proteinExistence type="predicted"/>
<keyword evidence="7" id="KW-1185">Reference proteome</keyword>
<organism evidence="6 7">
    <name type="scientific">Chelydra serpentina</name>
    <name type="common">Snapping turtle</name>
    <name type="synonym">Testudo serpentina</name>
    <dbReference type="NCBI Taxonomy" id="8475"/>
    <lineage>
        <taxon>Eukaryota</taxon>
        <taxon>Metazoa</taxon>
        <taxon>Chordata</taxon>
        <taxon>Craniata</taxon>
        <taxon>Vertebrata</taxon>
        <taxon>Euteleostomi</taxon>
        <taxon>Archelosauria</taxon>
        <taxon>Testudinata</taxon>
        <taxon>Testudines</taxon>
        <taxon>Cryptodira</taxon>
        <taxon>Durocryptodira</taxon>
        <taxon>Americhelydia</taxon>
        <taxon>Chelydroidea</taxon>
        <taxon>Chelydridae</taxon>
        <taxon>Chelydra</taxon>
    </lineage>
</organism>
<dbReference type="AlphaFoldDB" id="A0A8C3T4F0"/>
<name>A0A8C3T4F0_CHESE</name>
<dbReference type="PANTHER" id="PTHR13826">
    <property type="entry name" value="INTESTINAL TREFOIL FACTOR-RELATED"/>
    <property type="match status" value="1"/>
</dbReference>
<protein>
    <recommendedName>
        <fullName evidence="5">P-type domain-containing protein</fullName>
    </recommendedName>
</protein>
<dbReference type="PANTHER" id="PTHR13826:SF14">
    <property type="entry name" value="TREFOIL FACTOR 2"/>
    <property type="match status" value="1"/>
</dbReference>
<evidence type="ECO:0000313" key="6">
    <source>
        <dbReference type="Ensembl" id="ENSCSRP00000024750.1"/>
    </source>
</evidence>
<reference evidence="6" key="1">
    <citation type="submission" date="2025-08" db="UniProtKB">
        <authorList>
            <consortium name="Ensembl"/>
        </authorList>
    </citation>
    <scope>IDENTIFICATION</scope>
</reference>
<keyword evidence="2" id="KW-0964">Secreted</keyword>
<dbReference type="SMART" id="SM00018">
    <property type="entry name" value="PD"/>
    <property type="match status" value="2"/>
</dbReference>
<evidence type="ECO:0000313" key="7">
    <source>
        <dbReference type="Proteomes" id="UP000694403"/>
    </source>
</evidence>
<dbReference type="InterPro" id="IPR017994">
    <property type="entry name" value="P_trefoil_chordata"/>
</dbReference>
<evidence type="ECO:0000256" key="1">
    <source>
        <dbReference type="ARBA" id="ARBA00004613"/>
    </source>
</evidence>